<dbReference type="EMBL" id="JADQDK010000001">
    <property type="protein sequence ID" value="MBW0134587.1"/>
    <property type="molecule type" value="Genomic_DNA"/>
</dbReference>
<feature type="transmembrane region" description="Helical" evidence="7">
    <location>
        <begin position="41"/>
        <end position="62"/>
    </location>
</feature>
<comment type="subcellular location">
    <subcellularLocation>
        <location evidence="1">Cell membrane</location>
        <topology evidence="1">Multi-pass membrane protein</topology>
    </subcellularLocation>
</comment>
<evidence type="ECO:0000256" key="7">
    <source>
        <dbReference type="SAM" id="Phobius"/>
    </source>
</evidence>
<feature type="transmembrane region" description="Helical" evidence="7">
    <location>
        <begin position="312"/>
        <end position="329"/>
    </location>
</feature>
<feature type="transmembrane region" description="Helical" evidence="7">
    <location>
        <begin position="400"/>
        <end position="420"/>
    </location>
</feature>
<evidence type="ECO:0000256" key="4">
    <source>
        <dbReference type="ARBA" id="ARBA00022989"/>
    </source>
</evidence>
<dbReference type="Proteomes" id="UP000694287">
    <property type="component" value="Unassembled WGS sequence"/>
</dbReference>
<feature type="region of interest" description="Disordered" evidence="6">
    <location>
        <begin position="479"/>
        <end position="510"/>
    </location>
</feature>
<evidence type="ECO:0000313" key="8">
    <source>
        <dbReference type="EMBL" id="MBW0134587.1"/>
    </source>
</evidence>
<feature type="transmembrane region" description="Helical" evidence="7">
    <location>
        <begin position="287"/>
        <end position="306"/>
    </location>
</feature>
<dbReference type="RefSeq" id="WP_218604885.1">
    <property type="nucleotide sequence ID" value="NZ_JADQDJ010000272.1"/>
</dbReference>
<evidence type="ECO:0000256" key="1">
    <source>
        <dbReference type="ARBA" id="ARBA00004651"/>
    </source>
</evidence>
<feature type="transmembrane region" description="Helical" evidence="7">
    <location>
        <begin position="374"/>
        <end position="394"/>
    </location>
</feature>
<evidence type="ECO:0000313" key="9">
    <source>
        <dbReference type="Proteomes" id="UP000694287"/>
    </source>
</evidence>
<evidence type="ECO:0000256" key="5">
    <source>
        <dbReference type="ARBA" id="ARBA00023136"/>
    </source>
</evidence>
<feature type="transmembrane region" description="Helical" evidence="7">
    <location>
        <begin position="260"/>
        <end position="280"/>
    </location>
</feature>
<keyword evidence="5 7" id="KW-0472">Membrane</keyword>
<name>A0ABS6UQP5_9PSEU</name>
<dbReference type="Pfam" id="PF07690">
    <property type="entry name" value="MFS_1"/>
    <property type="match status" value="1"/>
</dbReference>
<feature type="transmembrane region" description="Helical" evidence="7">
    <location>
        <begin position="74"/>
        <end position="96"/>
    </location>
</feature>
<sequence length="510" mass="53990">MRTASDRVFRHLLVDTLFVSVTHFTVWFAITFYVYLQTRSVFATGIIAGLFLVMTSLSGIWFGSLVDHHPKRTVMIGSNLSSLALYAAAFAVYLTAGDGAFTDPASPVLWGFVLLLMSGVIAGNIRGIALSTTVTLLVPTERRDRANGLIGTTSGVSFLVTSVISGLLVGLSGMFHAIVLALVIVGMSVVHLFAVRIPGDRPAAVEGDSGRVDLRGTIAVVAALPGLLALIAFSTINNFLGGVYMALLDAYGLSLMSVQAWGLLFGALSTGFIIGGLVIARRGLGANPLRTLLLGNVGLWIIATTFTLHRTVWLFAIGMFLYLCLIPAIEASEQTVLQKVVPFERQGRVFGFAQSVEQAASPLTAFLISPVAQFVFIPFMTTGAGVDLIGGWFGTGPDRGMALVFVLTGLTGLVLTLAAFRTRQYRGLSERVRDLVGVAGGVGDDDPDGAAVDPAVGVEALDVELQRLALGLGDRGVGIRETEQGTDPVGLGFARGRRGRPPPEPVVERR</sequence>
<feature type="transmembrane region" description="Helical" evidence="7">
    <location>
        <begin position="108"/>
        <end position="137"/>
    </location>
</feature>
<feature type="transmembrane region" description="Helical" evidence="7">
    <location>
        <begin position="149"/>
        <end position="169"/>
    </location>
</feature>
<dbReference type="PANTHER" id="PTHR23513:SF6">
    <property type="entry name" value="MAJOR FACILITATOR SUPERFAMILY ASSOCIATED DOMAIN-CONTAINING PROTEIN"/>
    <property type="match status" value="1"/>
</dbReference>
<protein>
    <submittedName>
        <fullName evidence="8">MFS transporter</fullName>
    </submittedName>
</protein>
<feature type="transmembrane region" description="Helical" evidence="7">
    <location>
        <begin position="216"/>
        <end position="240"/>
    </location>
</feature>
<gene>
    <name evidence="8" type="ORF">I4I81_09985</name>
</gene>
<comment type="caution">
    <text evidence="8">The sequence shown here is derived from an EMBL/GenBank/DDBJ whole genome shotgun (WGS) entry which is preliminary data.</text>
</comment>
<proteinExistence type="predicted"/>
<evidence type="ECO:0000256" key="2">
    <source>
        <dbReference type="ARBA" id="ARBA00022475"/>
    </source>
</evidence>
<keyword evidence="3 7" id="KW-0812">Transmembrane</keyword>
<accession>A0ABS6UQP5</accession>
<reference evidence="8 9" key="1">
    <citation type="submission" date="2020-11" db="EMBL/GenBank/DDBJ databases">
        <title>Pseudonocardia abyssalis sp. nov. and Pseudonocardia oceani sp. nov., description and phylogenomic analysis of two novel actinomycetes isolated from the deep Southern Ocean.</title>
        <authorList>
            <person name="Parra J."/>
        </authorList>
    </citation>
    <scope>NUCLEOTIDE SEQUENCE [LARGE SCALE GENOMIC DNA]</scope>
    <source>
        <strain evidence="8 9">KRD-168</strain>
    </source>
</reference>
<evidence type="ECO:0000256" key="3">
    <source>
        <dbReference type="ARBA" id="ARBA00022692"/>
    </source>
</evidence>
<evidence type="ECO:0000256" key="6">
    <source>
        <dbReference type="SAM" id="MobiDB-lite"/>
    </source>
</evidence>
<keyword evidence="9" id="KW-1185">Reference proteome</keyword>
<feature type="transmembrane region" description="Helical" evidence="7">
    <location>
        <begin position="12"/>
        <end position="35"/>
    </location>
</feature>
<feature type="transmembrane region" description="Helical" evidence="7">
    <location>
        <begin position="175"/>
        <end position="195"/>
    </location>
</feature>
<dbReference type="CDD" id="cd06173">
    <property type="entry name" value="MFS_MefA_like"/>
    <property type="match status" value="1"/>
</dbReference>
<keyword evidence="2" id="KW-1003">Cell membrane</keyword>
<dbReference type="InterPro" id="IPR011701">
    <property type="entry name" value="MFS"/>
</dbReference>
<keyword evidence="4 7" id="KW-1133">Transmembrane helix</keyword>
<dbReference type="PANTHER" id="PTHR23513">
    <property type="entry name" value="INTEGRAL MEMBRANE EFFLUX PROTEIN-RELATED"/>
    <property type="match status" value="1"/>
</dbReference>
<organism evidence="8 9">
    <name type="scientific">Pseudonocardia abyssalis</name>
    <dbReference type="NCBI Taxonomy" id="2792008"/>
    <lineage>
        <taxon>Bacteria</taxon>
        <taxon>Bacillati</taxon>
        <taxon>Actinomycetota</taxon>
        <taxon>Actinomycetes</taxon>
        <taxon>Pseudonocardiales</taxon>
        <taxon>Pseudonocardiaceae</taxon>
        <taxon>Pseudonocardia</taxon>
    </lineage>
</organism>